<organism evidence="1 2">
    <name type="scientific">Streptomyces sp. 900105755</name>
    <dbReference type="NCBI Taxonomy" id="3154389"/>
    <lineage>
        <taxon>Bacteria</taxon>
        <taxon>Bacillati</taxon>
        <taxon>Actinomycetota</taxon>
        <taxon>Actinomycetes</taxon>
        <taxon>Kitasatosporales</taxon>
        <taxon>Streptomycetaceae</taxon>
        <taxon>Streptomyces</taxon>
    </lineage>
</organism>
<evidence type="ECO:0000313" key="1">
    <source>
        <dbReference type="EMBL" id="MER6274016.1"/>
    </source>
</evidence>
<gene>
    <name evidence="1" type="ORF">ABT211_43220</name>
</gene>
<reference evidence="1 2" key="1">
    <citation type="submission" date="2024-06" db="EMBL/GenBank/DDBJ databases">
        <title>The Natural Products Discovery Center: Release of the First 8490 Sequenced Strains for Exploring Actinobacteria Biosynthetic Diversity.</title>
        <authorList>
            <person name="Kalkreuter E."/>
            <person name="Kautsar S.A."/>
            <person name="Yang D."/>
            <person name="Bader C.D."/>
            <person name="Teijaro C.N."/>
            <person name="Fluegel L."/>
            <person name="Davis C.M."/>
            <person name="Simpson J.R."/>
            <person name="Lauterbach L."/>
            <person name="Steele A.D."/>
            <person name="Gui C."/>
            <person name="Meng S."/>
            <person name="Li G."/>
            <person name="Viehrig K."/>
            <person name="Ye F."/>
            <person name="Su P."/>
            <person name="Kiefer A.F."/>
            <person name="Nichols A."/>
            <person name="Cepeda A.J."/>
            <person name="Yan W."/>
            <person name="Fan B."/>
            <person name="Jiang Y."/>
            <person name="Adhikari A."/>
            <person name="Zheng C.-J."/>
            <person name="Schuster L."/>
            <person name="Cowan T.M."/>
            <person name="Smanski M.J."/>
            <person name="Chevrette M.G."/>
            <person name="De Carvalho L.P.S."/>
            <person name="Shen B."/>
        </authorList>
    </citation>
    <scope>NUCLEOTIDE SEQUENCE [LARGE SCALE GENOMIC DNA]</scope>
    <source>
        <strain evidence="1 2">NPDC001694</strain>
    </source>
</reference>
<sequence>MGALAATLVLDDNPGAEEGGQVGGVAGQHLGLTVDVALDDLRPFPGNARRGDPAVILHRTGQFRSLIVRDTGDGLVVLAGNHTLQALLAHGPGPCGMTTTQDGELPCALCAGQEWAARRPLRDRHLRRRHRHADQSRG</sequence>
<dbReference type="EMBL" id="JBEOZM010000040">
    <property type="protein sequence ID" value="MER6274016.1"/>
    <property type="molecule type" value="Genomic_DNA"/>
</dbReference>
<comment type="caution">
    <text evidence="1">The sequence shown here is derived from an EMBL/GenBank/DDBJ whole genome shotgun (WGS) entry which is preliminary data.</text>
</comment>
<name>A0ABV1TVF1_9ACTN</name>
<proteinExistence type="predicted"/>
<evidence type="ECO:0000313" key="2">
    <source>
        <dbReference type="Proteomes" id="UP001490365"/>
    </source>
</evidence>
<dbReference type="Proteomes" id="UP001490365">
    <property type="component" value="Unassembled WGS sequence"/>
</dbReference>
<protein>
    <submittedName>
        <fullName evidence="1">Uncharacterized protein</fullName>
    </submittedName>
</protein>
<keyword evidence="2" id="KW-1185">Reference proteome</keyword>
<accession>A0ABV1TVF1</accession>
<dbReference type="RefSeq" id="WP_351962249.1">
    <property type="nucleotide sequence ID" value="NZ_JBEOZM010000040.1"/>
</dbReference>